<gene>
    <name evidence="3" type="ORF">PXH66_01725</name>
</gene>
<dbReference type="InterPro" id="IPR058245">
    <property type="entry name" value="NreC/VraR/RcsB-like_REC"/>
</dbReference>
<dbReference type="PANTHER" id="PTHR45566">
    <property type="entry name" value="HTH-TYPE TRANSCRIPTIONAL REGULATOR YHJB-RELATED"/>
    <property type="match status" value="1"/>
</dbReference>
<evidence type="ECO:0000313" key="3">
    <source>
        <dbReference type="EMBL" id="WED65568.1"/>
    </source>
</evidence>
<dbReference type="SUPFAM" id="SSF52172">
    <property type="entry name" value="CheY-like"/>
    <property type="match status" value="1"/>
</dbReference>
<evidence type="ECO:0000313" key="4">
    <source>
        <dbReference type="Proteomes" id="UP001218638"/>
    </source>
</evidence>
<evidence type="ECO:0000256" key="1">
    <source>
        <dbReference type="PROSITE-ProRule" id="PRU00169"/>
    </source>
</evidence>
<proteinExistence type="predicted"/>
<sequence>MAAPLRIRVSLIDPDSHYRLFLASCLNSSSRHRVLQTAESAASALQWPQVPVPHVMLVEADLPDLPCGELIRKLRNRFTNTLFIVLTTTQDEQQLTEAIQAGVVGYVLKSVGKDAILEAIDEALAGGSPLSLPVARHVLRLVRTSNPPFPAE</sequence>
<accession>A0AAF0CNI6</accession>
<keyword evidence="4" id="KW-1185">Reference proteome</keyword>
<dbReference type="Proteomes" id="UP001218638">
    <property type="component" value="Chromosome"/>
</dbReference>
<feature type="domain" description="Response regulatory" evidence="2">
    <location>
        <begin position="8"/>
        <end position="124"/>
    </location>
</feature>
<dbReference type="KEGG" id="slom:PXH66_01725"/>
<dbReference type="InterPro" id="IPR001789">
    <property type="entry name" value="Sig_transdc_resp-reg_receiver"/>
</dbReference>
<dbReference type="SMART" id="SM00448">
    <property type="entry name" value="REC"/>
    <property type="match status" value="1"/>
</dbReference>
<comment type="caution">
    <text evidence="1">Lacks conserved residue(s) required for the propagation of feature annotation.</text>
</comment>
<organism evidence="3 4">
    <name type="scientific">Synoicihabitans lomoniglobus</name>
    <dbReference type="NCBI Taxonomy" id="2909285"/>
    <lineage>
        <taxon>Bacteria</taxon>
        <taxon>Pseudomonadati</taxon>
        <taxon>Verrucomicrobiota</taxon>
        <taxon>Opitutia</taxon>
        <taxon>Opitutales</taxon>
        <taxon>Opitutaceae</taxon>
        <taxon>Synoicihabitans</taxon>
    </lineage>
</organism>
<dbReference type="RefSeq" id="WP_330928774.1">
    <property type="nucleotide sequence ID" value="NZ_CP119075.1"/>
</dbReference>
<dbReference type="InterPro" id="IPR011006">
    <property type="entry name" value="CheY-like_superfamily"/>
</dbReference>
<protein>
    <submittedName>
        <fullName evidence="3">Response regulator</fullName>
    </submittedName>
</protein>
<name>A0AAF0CNI6_9BACT</name>
<dbReference type="Gene3D" id="3.40.50.2300">
    <property type="match status" value="1"/>
</dbReference>
<dbReference type="Pfam" id="PF00072">
    <property type="entry name" value="Response_reg"/>
    <property type="match status" value="1"/>
</dbReference>
<dbReference type="InterPro" id="IPR051015">
    <property type="entry name" value="EvgA-like"/>
</dbReference>
<dbReference type="PANTHER" id="PTHR45566:SF1">
    <property type="entry name" value="HTH-TYPE TRANSCRIPTIONAL REGULATOR YHJB-RELATED"/>
    <property type="match status" value="1"/>
</dbReference>
<evidence type="ECO:0000259" key="2">
    <source>
        <dbReference type="PROSITE" id="PS50110"/>
    </source>
</evidence>
<reference evidence="3" key="1">
    <citation type="submission" date="2023-03" db="EMBL/GenBank/DDBJ databases">
        <title>Lomoglobus Profundus gen. nov., sp. nov., a novel member of the phylum Verrucomicrobia, isolated from deep-marine sediment of South China Sea.</title>
        <authorList>
            <person name="Ahmad T."/>
            <person name="Ishaq S.E."/>
            <person name="Wang F."/>
        </authorList>
    </citation>
    <scope>NUCLEOTIDE SEQUENCE</scope>
    <source>
        <strain evidence="3">LMO-M01</strain>
    </source>
</reference>
<dbReference type="PROSITE" id="PS50110">
    <property type="entry name" value="RESPONSE_REGULATORY"/>
    <property type="match status" value="1"/>
</dbReference>
<dbReference type="CDD" id="cd17535">
    <property type="entry name" value="REC_NarL-like"/>
    <property type="match status" value="1"/>
</dbReference>
<dbReference type="EMBL" id="CP119075">
    <property type="protein sequence ID" value="WED65568.1"/>
    <property type="molecule type" value="Genomic_DNA"/>
</dbReference>
<dbReference type="GO" id="GO:0000160">
    <property type="term" value="P:phosphorelay signal transduction system"/>
    <property type="evidence" value="ECO:0007669"/>
    <property type="project" value="InterPro"/>
</dbReference>
<dbReference type="AlphaFoldDB" id="A0AAF0CNI6"/>